<keyword evidence="1" id="KW-0732">Signal</keyword>
<keyword evidence="3" id="KW-1185">Reference proteome</keyword>
<dbReference type="EMBL" id="JAHXPT010000002">
    <property type="protein sequence ID" value="MBW6409329.1"/>
    <property type="molecule type" value="Genomic_DNA"/>
</dbReference>
<evidence type="ECO:0000313" key="2">
    <source>
        <dbReference type="EMBL" id="MBW6409329.1"/>
    </source>
</evidence>
<feature type="chain" id="PRO_5046229679" evidence="1">
    <location>
        <begin position="25"/>
        <end position="102"/>
    </location>
</feature>
<gene>
    <name evidence="2" type="ORF">KYD98_04430</name>
</gene>
<name>A0ABS7AKY5_9CLOT</name>
<protein>
    <submittedName>
        <fullName evidence="2">Uncharacterized protein</fullName>
    </submittedName>
</protein>
<dbReference type="RefSeq" id="WP_219778375.1">
    <property type="nucleotide sequence ID" value="NZ_JAHXPT010000002.1"/>
</dbReference>
<proteinExistence type="predicted"/>
<accession>A0ABS7AKY5</accession>
<organism evidence="2 3">
    <name type="scientific">Clostridium weizhouense</name>
    <dbReference type="NCBI Taxonomy" id="2859781"/>
    <lineage>
        <taxon>Bacteria</taxon>
        <taxon>Bacillati</taxon>
        <taxon>Bacillota</taxon>
        <taxon>Clostridia</taxon>
        <taxon>Eubacteriales</taxon>
        <taxon>Clostridiaceae</taxon>
        <taxon>Clostridium</taxon>
    </lineage>
</organism>
<sequence length="102" mass="11427">MKKFLISLSLVFVLSSSISVISFANTNKDIHSWKVLNANVDSGKILSHEFNNTKDNLTYTSDNCEIIIYNSTYSKECTICGAKESGSDKDIIHLNSNCHKYD</sequence>
<comment type="caution">
    <text evidence="2">The sequence shown here is derived from an EMBL/GenBank/DDBJ whole genome shotgun (WGS) entry which is preliminary data.</text>
</comment>
<evidence type="ECO:0000313" key="3">
    <source>
        <dbReference type="Proteomes" id="UP001519921"/>
    </source>
</evidence>
<evidence type="ECO:0000256" key="1">
    <source>
        <dbReference type="SAM" id="SignalP"/>
    </source>
</evidence>
<reference evidence="2 3" key="1">
    <citation type="submission" date="2021-07" db="EMBL/GenBank/DDBJ databases">
        <title>Clostridium weizhouense sp. nov., an anaerobic bacterium isolated from activated sludge of Petroleum wastewater.</title>
        <authorList>
            <person name="Li Q."/>
        </authorList>
    </citation>
    <scope>NUCLEOTIDE SEQUENCE [LARGE SCALE GENOMIC DNA]</scope>
    <source>
        <strain evidence="2 3">YB-6</strain>
    </source>
</reference>
<dbReference type="Proteomes" id="UP001519921">
    <property type="component" value="Unassembled WGS sequence"/>
</dbReference>
<feature type="signal peptide" evidence="1">
    <location>
        <begin position="1"/>
        <end position="24"/>
    </location>
</feature>